<dbReference type="SUPFAM" id="SSF50974">
    <property type="entry name" value="Nitrous oxide reductase, N-terminal domain"/>
    <property type="match status" value="1"/>
</dbReference>
<organism evidence="3">
    <name type="scientific">Polaromonas hydrogenivorans</name>
    <dbReference type="NCBI Taxonomy" id="335476"/>
    <lineage>
        <taxon>Bacteria</taxon>
        <taxon>Pseudomonadati</taxon>
        <taxon>Pseudomonadota</taxon>
        <taxon>Betaproteobacteria</taxon>
        <taxon>Burkholderiales</taxon>
        <taxon>Comamonadaceae</taxon>
        <taxon>Polaromonas</taxon>
    </lineage>
</organism>
<dbReference type="InterPro" id="IPR011964">
    <property type="entry name" value="YVTN_b-propeller_repeat"/>
</dbReference>
<sequence>MDFLCPDSRKSGFKTHDGHARPWLRHLLAGVLTLCTGLAAAQSPSGRVYVSSEKDNKIYVFDIQGTRLSSIEVCKRPRHMMFNAGHTRIYVSCGDSNQLGVVDTASGKMTDQIAVGDSPEIFDLSPDGKTAYVSIEDDNVMAAYSLESKARLFEVKTGGEPEGILVMPDGKHAYVTSEVANVVHLVDIAQRKVLKNIRVGKRPRRFVLAAGGKELWISNELGASVSVLNTDDQSVKSTVEFKVQGMRSSDITPVGMTLSPDGKTVWVGLGRANHVAEVDVATRQVRRNILVGKRAWGLAPHPDGKILYVTNGMSDDMTLIDTATGKALRTVAVGRVPHSVLVQP</sequence>
<dbReference type="PANTHER" id="PTHR47197:SF3">
    <property type="entry name" value="DIHYDRO-HEME D1 DEHYDROGENASE"/>
    <property type="match status" value="1"/>
</dbReference>
<evidence type="ECO:0000256" key="1">
    <source>
        <dbReference type="ARBA" id="ARBA00022729"/>
    </source>
</evidence>
<gene>
    <name evidence="3" type="ORF">ABLV49_17440</name>
</gene>
<dbReference type="Pfam" id="PF21783">
    <property type="entry name" value="YNCE"/>
    <property type="match status" value="1"/>
</dbReference>
<dbReference type="EMBL" id="CP157675">
    <property type="protein sequence ID" value="XBP69648.1"/>
    <property type="molecule type" value="Genomic_DNA"/>
</dbReference>
<dbReference type="AlphaFoldDB" id="A0AAU7LQD2"/>
<evidence type="ECO:0000313" key="3">
    <source>
        <dbReference type="EMBL" id="XBP69648.1"/>
    </source>
</evidence>
<dbReference type="InterPro" id="IPR011045">
    <property type="entry name" value="N2O_reductase_N"/>
</dbReference>
<dbReference type="NCBIfam" id="TIGR02276">
    <property type="entry name" value="beta_rpt_yvtn"/>
    <property type="match status" value="2"/>
</dbReference>
<keyword evidence="1" id="KW-0732">Signal</keyword>
<dbReference type="InterPro" id="IPR051200">
    <property type="entry name" value="Host-pathogen_enzymatic-act"/>
</dbReference>
<protein>
    <submittedName>
        <fullName evidence="3">PQQ-dependent catabolism-associated beta-propeller protein</fullName>
    </submittedName>
</protein>
<dbReference type="Gene3D" id="2.130.10.10">
    <property type="entry name" value="YVTN repeat-like/Quinoprotein amine dehydrogenase"/>
    <property type="match status" value="2"/>
</dbReference>
<dbReference type="NCBIfam" id="TIGR03866">
    <property type="entry name" value="PQQ_ABC_repeats"/>
    <property type="match status" value="1"/>
</dbReference>
<proteinExistence type="predicted"/>
<name>A0AAU7LQD2_9BURK</name>
<reference evidence="3" key="1">
    <citation type="submission" date="2024-05" db="EMBL/GenBank/DDBJ databases">
        <authorList>
            <person name="Bunk B."/>
            <person name="Swiderski J."/>
            <person name="Sproer C."/>
            <person name="Thiel V."/>
        </authorList>
    </citation>
    <scope>NUCLEOTIDE SEQUENCE</scope>
    <source>
        <strain evidence="3">DSM 17735</strain>
    </source>
</reference>
<feature type="domain" description="YNCE-like beta-propeller" evidence="2">
    <location>
        <begin position="130"/>
        <end position="298"/>
    </location>
</feature>
<dbReference type="InterPro" id="IPR048433">
    <property type="entry name" value="YNCE-like_beta-prop"/>
</dbReference>
<dbReference type="InterPro" id="IPR022456">
    <property type="entry name" value="PQQ_b_propeller"/>
</dbReference>
<dbReference type="InterPro" id="IPR015943">
    <property type="entry name" value="WD40/YVTN_repeat-like_dom_sf"/>
</dbReference>
<dbReference type="PANTHER" id="PTHR47197">
    <property type="entry name" value="PROTEIN NIRF"/>
    <property type="match status" value="1"/>
</dbReference>
<evidence type="ECO:0000259" key="2">
    <source>
        <dbReference type="Pfam" id="PF21783"/>
    </source>
</evidence>
<accession>A0AAU7LQD2</accession>
<dbReference type="RefSeq" id="WP_349278416.1">
    <property type="nucleotide sequence ID" value="NZ_CBCSCU010000006.1"/>
</dbReference>